<dbReference type="GO" id="GO:0055085">
    <property type="term" value="P:transmembrane transport"/>
    <property type="evidence" value="ECO:0007669"/>
    <property type="project" value="InterPro"/>
</dbReference>
<dbReference type="InterPro" id="IPR051393">
    <property type="entry name" value="ABC_transporter_permease"/>
</dbReference>
<evidence type="ECO:0000256" key="1">
    <source>
        <dbReference type="ARBA" id="ARBA00004651"/>
    </source>
</evidence>
<dbReference type="CDD" id="cd06261">
    <property type="entry name" value="TM_PBP2"/>
    <property type="match status" value="1"/>
</dbReference>
<feature type="transmembrane region" description="Helical" evidence="7">
    <location>
        <begin position="74"/>
        <end position="95"/>
    </location>
</feature>
<evidence type="ECO:0000256" key="5">
    <source>
        <dbReference type="ARBA" id="ARBA00022989"/>
    </source>
</evidence>
<keyword evidence="3" id="KW-1003">Cell membrane</keyword>
<evidence type="ECO:0000256" key="3">
    <source>
        <dbReference type="ARBA" id="ARBA00022475"/>
    </source>
</evidence>
<dbReference type="GO" id="GO:0005886">
    <property type="term" value="C:plasma membrane"/>
    <property type="evidence" value="ECO:0007669"/>
    <property type="project" value="UniProtKB-SubCell"/>
</dbReference>
<evidence type="ECO:0000256" key="2">
    <source>
        <dbReference type="ARBA" id="ARBA00022448"/>
    </source>
</evidence>
<evidence type="ECO:0000313" key="9">
    <source>
        <dbReference type="EMBL" id="VWM04361.1"/>
    </source>
</evidence>
<feature type="transmembrane region" description="Helical" evidence="7">
    <location>
        <begin position="12"/>
        <end position="36"/>
    </location>
</feature>
<dbReference type="SUPFAM" id="SSF161098">
    <property type="entry name" value="MetI-like"/>
    <property type="match status" value="1"/>
</dbReference>
<keyword evidence="2 7" id="KW-0813">Transport</keyword>
<feature type="transmembrane region" description="Helical" evidence="7">
    <location>
        <begin position="107"/>
        <end position="127"/>
    </location>
</feature>
<feature type="transmembrane region" description="Helical" evidence="7">
    <location>
        <begin position="264"/>
        <end position="283"/>
    </location>
</feature>
<feature type="domain" description="ABC transmembrane type-1" evidence="8">
    <location>
        <begin position="70"/>
        <end position="282"/>
    </location>
</feature>
<comment type="similarity">
    <text evidence="7">Belongs to the binding-protein-dependent transport system permease family.</text>
</comment>
<keyword evidence="5 7" id="KW-1133">Transmembrane helix</keyword>
<dbReference type="Proteomes" id="UP000330807">
    <property type="component" value="Unassembled WGS sequence"/>
</dbReference>
<accession>A0A5K1ID70</accession>
<evidence type="ECO:0000313" key="10">
    <source>
        <dbReference type="Proteomes" id="UP000330807"/>
    </source>
</evidence>
<reference evidence="9 10" key="1">
    <citation type="submission" date="2019-10" db="EMBL/GenBank/DDBJ databases">
        <authorList>
            <person name="Wolf R A."/>
        </authorList>
    </citation>
    <scope>NUCLEOTIDE SEQUENCE [LARGE SCALE GENOMIC DNA]</scope>
    <source>
        <strain evidence="9">Collinsella_aerofaciens_AK_138A</strain>
    </source>
</reference>
<dbReference type="EMBL" id="CABWIH010000106">
    <property type="protein sequence ID" value="VWM04361.1"/>
    <property type="molecule type" value="Genomic_DNA"/>
</dbReference>
<name>A0A5K1ID70_9ACTN</name>
<dbReference type="AlphaFoldDB" id="A0A5K1ID70"/>
<dbReference type="Gene3D" id="1.10.3720.10">
    <property type="entry name" value="MetI-like"/>
    <property type="match status" value="1"/>
</dbReference>
<keyword evidence="4 7" id="KW-0812">Transmembrane</keyword>
<dbReference type="PROSITE" id="PS50928">
    <property type="entry name" value="ABC_TM1"/>
    <property type="match status" value="1"/>
</dbReference>
<dbReference type="InterPro" id="IPR035906">
    <property type="entry name" value="MetI-like_sf"/>
</dbReference>
<dbReference type="Pfam" id="PF00528">
    <property type="entry name" value="BPD_transp_1"/>
    <property type="match status" value="1"/>
</dbReference>
<evidence type="ECO:0000259" key="8">
    <source>
        <dbReference type="PROSITE" id="PS50928"/>
    </source>
</evidence>
<organism evidence="9 10">
    <name type="scientific">Collinsella aerofaciens</name>
    <dbReference type="NCBI Taxonomy" id="74426"/>
    <lineage>
        <taxon>Bacteria</taxon>
        <taxon>Bacillati</taxon>
        <taxon>Actinomycetota</taxon>
        <taxon>Coriobacteriia</taxon>
        <taxon>Coriobacteriales</taxon>
        <taxon>Coriobacteriaceae</taxon>
        <taxon>Collinsella</taxon>
    </lineage>
</organism>
<gene>
    <name evidence="9" type="primary">ugpA</name>
    <name evidence="9" type="ORF">LMKDKBCB_00507</name>
</gene>
<dbReference type="PANTHER" id="PTHR30193">
    <property type="entry name" value="ABC TRANSPORTER PERMEASE PROTEIN"/>
    <property type="match status" value="1"/>
</dbReference>
<dbReference type="InterPro" id="IPR000515">
    <property type="entry name" value="MetI-like"/>
</dbReference>
<sequence length="293" mass="33274">MEKYKLKKIGSVLLFVLPAFVPLSVFWLYPICKAIWMSFTNSDFMSPAFNYVAFDNYIAVFHDSRFYEALLNTLVFTVGTLVPTIVLGLLLALALSRKFRGSEFLKFIIFSPWVTPTVAISIVWTWIFQPDNGLANQILNVFHLPGLQWISSSDTAMLSVIIVTIWKSLGYAMIFYLSALEKVPRDLYEASSIDGARGVRQFFDITLPSISPTTFFLTIITMINSLQAYDQIQILTQGGPAGSTRTLLYMYYQLGFQEFSMGKASAIAVIMMIITVALSIFQFRYSKKWVNYE</sequence>
<protein>
    <submittedName>
        <fullName evidence="9">sn-glycerol-3-phosphate transport system permease protein UgpA</fullName>
    </submittedName>
</protein>
<dbReference type="OrthoDB" id="3810889at2"/>
<comment type="subcellular location">
    <subcellularLocation>
        <location evidence="1 7">Cell membrane</location>
        <topology evidence="1 7">Multi-pass membrane protein</topology>
    </subcellularLocation>
</comment>
<dbReference type="PANTHER" id="PTHR30193:SF37">
    <property type="entry name" value="INNER MEMBRANE ABC TRANSPORTER PERMEASE PROTEIN YCJO"/>
    <property type="match status" value="1"/>
</dbReference>
<evidence type="ECO:0000256" key="4">
    <source>
        <dbReference type="ARBA" id="ARBA00022692"/>
    </source>
</evidence>
<proteinExistence type="inferred from homology"/>
<keyword evidence="6 7" id="KW-0472">Membrane</keyword>
<evidence type="ECO:0000256" key="6">
    <source>
        <dbReference type="ARBA" id="ARBA00023136"/>
    </source>
</evidence>
<evidence type="ECO:0000256" key="7">
    <source>
        <dbReference type="RuleBase" id="RU363032"/>
    </source>
</evidence>
<feature type="transmembrane region" description="Helical" evidence="7">
    <location>
        <begin position="156"/>
        <end position="177"/>
    </location>
</feature>
<dbReference type="RefSeq" id="WP_152073497.1">
    <property type="nucleotide sequence ID" value="NZ_CAAKNY010000026.1"/>
</dbReference>